<evidence type="ECO:0000256" key="1">
    <source>
        <dbReference type="SAM" id="MobiDB-lite"/>
    </source>
</evidence>
<organism evidence="3 4">
    <name type="scientific">Amycolatopsis thailandensis</name>
    <dbReference type="NCBI Taxonomy" id="589330"/>
    <lineage>
        <taxon>Bacteria</taxon>
        <taxon>Bacillati</taxon>
        <taxon>Actinomycetota</taxon>
        <taxon>Actinomycetes</taxon>
        <taxon>Pseudonocardiales</taxon>
        <taxon>Pseudonocardiaceae</taxon>
        <taxon>Amycolatopsis</taxon>
    </lineage>
</organism>
<protein>
    <submittedName>
        <fullName evidence="3">Uncharacterized protein</fullName>
    </submittedName>
</protein>
<keyword evidence="2" id="KW-0812">Transmembrane</keyword>
<evidence type="ECO:0000313" key="3">
    <source>
        <dbReference type="EMBL" id="OXM58841.1"/>
    </source>
</evidence>
<dbReference type="EMBL" id="NMQT01000004">
    <property type="protein sequence ID" value="OXM58841.1"/>
    <property type="molecule type" value="Genomic_DNA"/>
</dbReference>
<evidence type="ECO:0000256" key="2">
    <source>
        <dbReference type="SAM" id="Phobius"/>
    </source>
</evidence>
<feature type="compositionally biased region" description="Low complexity" evidence="1">
    <location>
        <begin position="57"/>
        <end position="66"/>
    </location>
</feature>
<evidence type="ECO:0000313" key="4">
    <source>
        <dbReference type="Proteomes" id="UP000215223"/>
    </source>
</evidence>
<keyword evidence="4" id="KW-1185">Reference proteome</keyword>
<gene>
    <name evidence="3" type="ORF">CFP71_00940</name>
</gene>
<feature type="region of interest" description="Disordered" evidence="1">
    <location>
        <begin position="37"/>
        <end position="66"/>
    </location>
</feature>
<accession>A0A229SJJ0</accession>
<reference evidence="3 4" key="1">
    <citation type="submission" date="2017-07" db="EMBL/GenBank/DDBJ databases">
        <title>Amycolatopsis thailandensis Genome sequencing and assembly.</title>
        <authorList>
            <person name="Kaur N."/>
            <person name="Mayilraj S."/>
        </authorList>
    </citation>
    <scope>NUCLEOTIDE SEQUENCE [LARGE SCALE GENOMIC DNA]</scope>
    <source>
        <strain evidence="3 4">JCM 16380</strain>
    </source>
</reference>
<feature type="non-terminal residue" evidence="3">
    <location>
        <position position="1"/>
    </location>
</feature>
<proteinExistence type="predicted"/>
<feature type="transmembrane region" description="Helical" evidence="2">
    <location>
        <begin position="16"/>
        <end position="35"/>
    </location>
</feature>
<comment type="caution">
    <text evidence="3">The sequence shown here is derived from an EMBL/GenBank/DDBJ whole genome shotgun (WGS) entry which is preliminary data.</text>
</comment>
<dbReference type="AlphaFoldDB" id="A0A229SJJ0"/>
<sequence>IAAAGLLAQAVAPTTVVTVAAGAGVVVAFVAGAGWSRAVSSRRGPEDPEDPVGPAGGTTPVGEHGS</sequence>
<name>A0A229SJJ0_9PSEU</name>
<keyword evidence="2" id="KW-1133">Transmembrane helix</keyword>
<dbReference type="Proteomes" id="UP000215223">
    <property type="component" value="Unassembled WGS sequence"/>
</dbReference>
<keyword evidence="2" id="KW-0472">Membrane</keyword>